<protein>
    <submittedName>
        <fullName evidence="2">Uncharacterized protein</fullName>
    </submittedName>
</protein>
<gene>
    <name evidence="2" type="ORF">HELGO_WM39043</name>
</gene>
<dbReference type="EMBL" id="CACVAQ010000191">
    <property type="protein sequence ID" value="CAA6812766.1"/>
    <property type="molecule type" value="Genomic_DNA"/>
</dbReference>
<accession>A0A6S6T8M3</accession>
<feature type="non-terminal residue" evidence="2">
    <location>
        <position position="1"/>
    </location>
</feature>
<name>A0A6S6T8M3_9BACT</name>
<reference evidence="2" key="1">
    <citation type="submission" date="2020-01" db="EMBL/GenBank/DDBJ databases">
        <authorList>
            <person name="Meier V. D."/>
            <person name="Meier V D."/>
        </authorList>
    </citation>
    <scope>NUCLEOTIDE SEQUENCE</scope>
    <source>
        <strain evidence="2">HLG_WM_MAG_10</strain>
    </source>
</reference>
<feature type="coiled-coil region" evidence="1">
    <location>
        <begin position="1"/>
        <end position="178"/>
    </location>
</feature>
<evidence type="ECO:0000313" key="2">
    <source>
        <dbReference type="EMBL" id="CAA6812766.1"/>
    </source>
</evidence>
<proteinExistence type="predicted"/>
<dbReference type="Gene3D" id="1.10.287.1490">
    <property type="match status" value="1"/>
</dbReference>
<sequence length="391" mass="43466">VADLAAEIENHEQQITTLEKQITINSSTNNAAANAGLEQKIKGHAKEITELLEEIKRIKSGAAKNSNELELVALQKELQVTEGIIEDLEKEIGTLNKEIQRLTAQGGGSAEIEKLQKKAERLQNENQVLKQQIAGYRKSANANTNSNANANTSPSAKVAKLEGQIKMLKIKNKKLQIQARNTGTRNRLHNHHFLKQYRSINTTNWVLGYRYTVLPTISFKRSSSLLQGTKKVGRLLPLADLSAVGHYGFMGVEFLLHGKQIGGNWGITANYAHNVGTDIRMQTAYLQLSGELTLLPIRLGLKVGVNGGYTFGQIMNHDALLNDNSIQANPEFSTFMVGFDSKVRFYLSRYIAFAGYFGADYALSDQLKFDSWNTRFRYGIGIDVIIPLKKT</sequence>
<keyword evidence="1" id="KW-0175">Coiled coil</keyword>
<evidence type="ECO:0000256" key="1">
    <source>
        <dbReference type="SAM" id="Coils"/>
    </source>
</evidence>
<dbReference type="AlphaFoldDB" id="A0A6S6T8M3"/>
<organism evidence="2">
    <name type="scientific">uncultured Aureispira sp</name>
    <dbReference type="NCBI Taxonomy" id="1331704"/>
    <lineage>
        <taxon>Bacteria</taxon>
        <taxon>Pseudomonadati</taxon>
        <taxon>Bacteroidota</taxon>
        <taxon>Saprospiria</taxon>
        <taxon>Saprospirales</taxon>
        <taxon>Saprospiraceae</taxon>
        <taxon>Aureispira</taxon>
        <taxon>environmental samples</taxon>
    </lineage>
</organism>